<gene>
    <name evidence="2" type="ORF">FME64_28290</name>
</gene>
<dbReference type="RefSeq" id="WP_130067921.1">
    <property type="nucleotide sequence ID" value="NZ_CP125662.1"/>
</dbReference>
<dbReference type="Pfam" id="PF01526">
    <property type="entry name" value="DDE_Tnp_Tn3"/>
    <property type="match status" value="1"/>
</dbReference>
<evidence type="ECO:0000313" key="2">
    <source>
        <dbReference type="EMBL" id="MBN9901210.1"/>
    </source>
</evidence>
<dbReference type="GO" id="GO:0006313">
    <property type="term" value="P:DNA transposition"/>
    <property type="evidence" value="ECO:0007669"/>
    <property type="project" value="InterPro"/>
</dbReference>
<proteinExistence type="predicted"/>
<feature type="domain" description="Tn3 transposase DDE" evidence="1">
    <location>
        <begin position="1"/>
        <end position="37"/>
    </location>
</feature>
<evidence type="ECO:0000259" key="1">
    <source>
        <dbReference type="Pfam" id="PF01526"/>
    </source>
</evidence>
<reference evidence="2" key="1">
    <citation type="submission" date="2019-07" db="EMBL/GenBank/DDBJ databases">
        <authorList>
            <person name="Lazarte J.N."/>
            <person name="Poliero A."/>
            <person name="Beron C."/>
        </authorList>
    </citation>
    <scope>NUCLEOTIDE SEQUENCE</scope>
    <source>
        <strain evidence="2">FCC7</strain>
    </source>
</reference>
<accession>A0AAW4HZU6</accession>
<sequence>MFGFTHLLGFNFTPRIRDPSDSKLFTIDKANEYPKLEGGPVLSIST</sequence>
<dbReference type="EMBL" id="VIXF01000003">
    <property type="protein sequence ID" value="MBN9901210.1"/>
    <property type="molecule type" value="Genomic_DNA"/>
</dbReference>
<dbReference type="Proteomes" id="UP000775627">
    <property type="component" value="Unassembled WGS sequence"/>
</dbReference>
<dbReference type="GO" id="GO:0004803">
    <property type="term" value="F:transposase activity"/>
    <property type="evidence" value="ECO:0007669"/>
    <property type="project" value="InterPro"/>
</dbReference>
<name>A0AAW4HZU6_BACTU</name>
<protein>
    <submittedName>
        <fullName evidence="2">Tn3 family transposase</fullName>
    </submittedName>
</protein>
<organism evidence="2 3">
    <name type="scientific">Bacillus thuringiensis</name>
    <dbReference type="NCBI Taxonomy" id="1428"/>
    <lineage>
        <taxon>Bacteria</taxon>
        <taxon>Bacillati</taxon>
        <taxon>Bacillota</taxon>
        <taxon>Bacilli</taxon>
        <taxon>Bacillales</taxon>
        <taxon>Bacillaceae</taxon>
        <taxon>Bacillus</taxon>
        <taxon>Bacillus cereus group</taxon>
    </lineage>
</organism>
<dbReference type="InterPro" id="IPR002513">
    <property type="entry name" value="Tn3_Tnp_DDE_dom"/>
</dbReference>
<dbReference type="AlphaFoldDB" id="A0AAW4HZU6"/>
<evidence type="ECO:0000313" key="3">
    <source>
        <dbReference type="Proteomes" id="UP000775627"/>
    </source>
</evidence>
<reference evidence="2" key="2">
    <citation type="journal article" date="2021" name="J. Invertebr. Pathol.">
        <title>Molecular characterization of a Bacillus thuringiensis strain from Argentina, toxic against Lepidoptera and Coleoptera, based on its whole-genome and Cry protein analysis.</title>
        <authorList>
            <person name="Nicolas Lazarte J."/>
            <person name="Pia Valacco M."/>
            <person name="Moreno S."/>
            <person name="Salerno G.L."/>
            <person name="Beron C.M."/>
        </authorList>
    </citation>
    <scope>NUCLEOTIDE SEQUENCE</scope>
    <source>
        <strain evidence="2">FCC7</strain>
    </source>
</reference>
<comment type="caution">
    <text evidence="2">The sequence shown here is derived from an EMBL/GenBank/DDBJ whole genome shotgun (WGS) entry which is preliminary data.</text>
</comment>